<name>A0A556TTM7_BAGYA</name>
<sequence>MKRNSELISKDSPKASIILQLQEGKALERWKDGNLQRSLNFSEFYLVATAAKKRQYELLSTTSVGQNTMVKPAVRRENL</sequence>
<proteinExistence type="predicted"/>
<dbReference type="Proteomes" id="UP000319801">
    <property type="component" value="Unassembled WGS sequence"/>
</dbReference>
<reference evidence="1 2" key="1">
    <citation type="journal article" date="2019" name="Genome Biol. Evol.">
        <title>Whole-Genome Sequencing of the Giant Devil Catfish, Bagarius yarrelli.</title>
        <authorList>
            <person name="Jiang W."/>
            <person name="Lv Y."/>
            <person name="Cheng L."/>
            <person name="Yang K."/>
            <person name="Chao B."/>
            <person name="Wang X."/>
            <person name="Li Y."/>
            <person name="Pan X."/>
            <person name="You X."/>
            <person name="Zhang Y."/>
            <person name="Yang J."/>
            <person name="Li J."/>
            <person name="Zhang X."/>
            <person name="Liu S."/>
            <person name="Sun C."/>
            <person name="Yang J."/>
            <person name="Shi Q."/>
        </authorList>
    </citation>
    <scope>NUCLEOTIDE SEQUENCE [LARGE SCALE GENOMIC DNA]</scope>
    <source>
        <strain evidence="1">JWS20170419001</strain>
        <tissue evidence="1">Muscle</tissue>
    </source>
</reference>
<organism evidence="1 2">
    <name type="scientific">Bagarius yarrelli</name>
    <name type="common">Goonch</name>
    <name type="synonym">Bagrus yarrelli</name>
    <dbReference type="NCBI Taxonomy" id="175774"/>
    <lineage>
        <taxon>Eukaryota</taxon>
        <taxon>Metazoa</taxon>
        <taxon>Chordata</taxon>
        <taxon>Craniata</taxon>
        <taxon>Vertebrata</taxon>
        <taxon>Euteleostomi</taxon>
        <taxon>Actinopterygii</taxon>
        <taxon>Neopterygii</taxon>
        <taxon>Teleostei</taxon>
        <taxon>Ostariophysi</taxon>
        <taxon>Siluriformes</taxon>
        <taxon>Sisoridae</taxon>
        <taxon>Sisorinae</taxon>
        <taxon>Bagarius</taxon>
    </lineage>
</organism>
<accession>A0A556TTM7</accession>
<protein>
    <submittedName>
        <fullName evidence="1">Uncharacterized protein</fullName>
    </submittedName>
</protein>
<evidence type="ECO:0000313" key="1">
    <source>
        <dbReference type="EMBL" id="TSK67154.1"/>
    </source>
</evidence>
<evidence type="ECO:0000313" key="2">
    <source>
        <dbReference type="Proteomes" id="UP000319801"/>
    </source>
</evidence>
<dbReference type="EMBL" id="VCAZ01000018">
    <property type="protein sequence ID" value="TSK67154.1"/>
    <property type="molecule type" value="Genomic_DNA"/>
</dbReference>
<comment type="caution">
    <text evidence="1">The sequence shown here is derived from an EMBL/GenBank/DDBJ whole genome shotgun (WGS) entry which is preliminary data.</text>
</comment>
<keyword evidence="2" id="KW-1185">Reference proteome</keyword>
<dbReference type="AlphaFoldDB" id="A0A556TTM7"/>
<gene>
    <name evidence="1" type="ORF">Baya_5131</name>
</gene>